<dbReference type="AlphaFoldDB" id="A0A2V4ADC2"/>
<evidence type="ECO:0000259" key="2">
    <source>
        <dbReference type="Pfam" id="PF03432"/>
    </source>
</evidence>
<organism evidence="3 4">
    <name type="scientific">Prauserella muralis</name>
    <dbReference type="NCBI Taxonomy" id="588067"/>
    <lineage>
        <taxon>Bacteria</taxon>
        <taxon>Bacillati</taxon>
        <taxon>Actinomycetota</taxon>
        <taxon>Actinomycetes</taxon>
        <taxon>Pseudonocardiales</taxon>
        <taxon>Pseudonocardiaceae</taxon>
        <taxon>Prauserella</taxon>
    </lineage>
</organism>
<evidence type="ECO:0000256" key="1">
    <source>
        <dbReference type="SAM" id="MobiDB-lite"/>
    </source>
</evidence>
<gene>
    <name evidence="3" type="ORF">BAY60_35480</name>
</gene>
<sequence>MIAKVISERGTRTRGLVEYLWGPGEANEHTEPHVVAAWDPTFVRAASEPVFDAFERGLLAREMEAPLRLHHITPGKHVYHVPVSVHVEDGELSDEQWAQVAQEAAEALGFTETDTRSAVPWMAMRHGLSKEGNDHIHFVAVLYRESGEAVSVHRDFAVWEEIRHAAEDRWGLRKTRRRGGGLPELKRGEIARAEREQRAEPARQTLARTVRAAATAARDEAEFVHRVRQAGLLIRPRWEQGGQRHATGYAVALTPAAGERPIWYGGGKLAADLTLTSLRERWPQASPERDADTLRAWRPAGWRQLPTGTQVSRTRLRAEAWQLAADKTTEVRTALARVDPHDSATWSGVAHEAAGVLAALAGRVDIDRRGELRRAADALARSAQPERGVRAVRRPTVAHALAGVVRTATDALLAAHGGPYAAAALVIQMGRLAQAIQHAHAAAGRAVEAERSAQAAREMLDYVRQTPRPEPTPAAEQAHEQAPGRPRPAPRPLGERSLGERDRHSSTGKEPGRDRER</sequence>
<feature type="region of interest" description="Disordered" evidence="1">
    <location>
        <begin position="464"/>
        <end position="517"/>
    </location>
</feature>
<dbReference type="Pfam" id="PF03432">
    <property type="entry name" value="Relaxase"/>
    <property type="match status" value="1"/>
</dbReference>
<dbReference type="Proteomes" id="UP000249915">
    <property type="component" value="Plasmid pPmurDSM45305"/>
</dbReference>
<protein>
    <recommendedName>
        <fullName evidence="2">MobA/VirD2-like nuclease domain-containing protein</fullName>
    </recommendedName>
</protein>
<proteinExistence type="predicted"/>
<dbReference type="InterPro" id="IPR005094">
    <property type="entry name" value="Endonuclease_MobA/VirD2"/>
</dbReference>
<reference evidence="3 4" key="1">
    <citation type="submission" date="2016-07" db="EMBL/GenBank/DDBJ databases">
        <title>Draft genome sequence of Prauserella muralis DSM 45305, isolated from a mould-covered wall in an indoor environment.</title>
        <authorList>
            <person name="Ruckert C."/>
            <person name="Albersmeier A."/>
            <person name="Jiang C.-L."/>
            <person name="Jiang Y."/>
            <person name="Kalinowski J."/>
            <person name="Schneider O."/>
            <person name="Winkler A."/>
            <person name="Zotchev S.B."/>
        </authorList>
    </citation>
    <scope>NUCLEOTIDE SEQUENCE [LARGE SCALE GENOMIC DNA]</scope>
    <source>
        <strain evidence="3 4">DSM 45305</strain>
        <plasmid evidence="4">ppmurdsm45305</plasmid>
    </source>
</reference>
<dbReference type="RefSeq" id="WP_112278755.1">
    <property type="nucleotide sequence ID" value="NZ_VIVS01000004.1"/>
</dbReference>
<accession>A0A2V4ADC2</accession>
<name>A0A2V4ADC2_9PSEU</name>
<dbReference type="OrthoDB" id="4382201at2"/>
<keyword evidence="4" id="KW-1185">Reference proteome</keyword>
<comment type="caution">
    <text evidence="3">The sequence shown here is derived from an EMBL/GenBank/DDBJ whole genome shotgun (WGS) entry which is preliminary data.</text>
</comment>
<evidence type="ECO:0000313" key="3">
    <source>
        <dbReference type="EMBL" id="PXY16510.1"/>
    </source>
</evidence>
<evidence type="ECO:0000313" key="4">
    <source>
        <dbReference type="Proteomes" id="UP000249915"/>
    </source>
</evidence>
<keyword evidence="3" id="KW-0614">Plasmid</keyword>
<dbReference type="EMBL" id="MASW01000024">
    <property type="protein sequence ID" value="PXY16510.1"/>
    <property type="molecule type" value="Genomic_DNA"/>
</dbReference>
<geneLocation type="plasmid" evidence="4">
    <name>ppmurdsm45305</name>
</geneLocation>
<feature type="compositionally biased region" description="Basic and acidic residues" evidence="1">
    <location>
        <begin position="493"/>
        <end position="517"/>
    </location>
</feature>
<feature type="domain" description="MobA/VirD2-like nuclease" evidence="2">
    <location>
        <begin position="59"/>
        <end position="172"/>
    </location>
</feature>